<dbReference type="InterPro" id="IPR011993">
    <property type="entry name" value="PH-like_dom_sf"/>
</dbReference>
<feature type="domain" description="PH" evidence="3">
    <location>
        <begin position="34"/>
        <end position="147"/>
    </location>
</feature>
<dbReference type="InterPro" id="IPR039680">
    <property type="entry name" value="PLEKHB1/2"/>
</dbReference>
<evidence type="ECO:0000313" key="4">
    <source>
        <dbReference type="EMBL" id="EDQ85448.1"/>
    </source>
</evidence>
<dbReference type="Pfam" id="PF00169">
    <property type="entry name" value="PH"/>
    <property type="match status" value="1"/>
</dbReference>
<sequence>MAATDVDATVERALDASKVGHKLKAVSVGGVQRYILKAGYVTKLGQMVKNWKTRWLVLLDNGQMYYYKREVPVGQEKPQGELDVTRDCVGILTGSQVHDQDLVRWPEDTPPNCGFALKMRSGRTFFMACESWREAERWIASIAGVAPNVRYEDGGDAVRAIMQSRPSVRRPGENKSHVDLIPDETKTEVDQDGNRVCYVHKVVGGMVIKEKHVIEKS</sequence>
<reference evidence="4 5" key="1">
    <citation type="journal article" date="2008" name="Nature">
        <title>The genome of the choanoflagellate Monosiga brevicollis and the origin of metazoans.</title>
        <authorList>
            <consortium name="JGI Sequencing"/>
            <person name="King N."/>
            <person name="Westbrook M.J."/>
            <person name="Young S.L."/>
            <person name="Kuo A."/>
            <person name="Abedin M."/>
            <person name="Chapman J."/>
            <person name="Fairclough S."/>
            <person name="Hellsten U."/>
            <person name="Isogai Y."/>
            <person name="Letunic I."/>
            <person name="Marr M."/>
            <person name="Pincus D."/>
            <person name="Putnam N."/>
            <person name="Rokas A."/>
            <person name="Wright K.J."/>
            <person name="Zuzow R."/>
            <person name="Dirks W."/>
            <person name="Good M."/>
            <person name="Goodstein D."/>
            <person name="Lemons D."/>
            <person name="Li W."/>
            <person name="Lyons J.B."/>
            <person name="Morris A."/>
            <person name="Nichols S."/>
            <person name="Richter D.J."/>
            <person name="Salamov A."/>
            <person name="Bork P."/>
            <person name="Lim W.A."/>
            <person name="Manning G."/>
            <person name="Miller W.T."/>
            <person name="McGinnis W."/>
            <person name="Shapiro H."/>
            <person name="Tjian R."/>
            <person name="Grigoriev I.V."/>
            <person name="Rokhsar D."/>
        </authorList>
    </citation>
    <scope>NUCLEOTIDE SEQUENCE [LARGE SCALE GENOMIC DNA]</scope>
    <source>
        <strain evidence="5">MX1 / ATCC 50154</strain>
    </source>
</reference>
<evidence type="ECO:0000313" key="5">
    <source>
        <dbReference type="Proteomes" id="UP000001357"/>
    </source>
</evidence>
<evidence type="ECO:0000256" key="2">
    <source>
        <dbReference type="ARBA" id="ARBA00023136"/>
    </source>
</evidence>
<dbReference type="RefSeq" id="XP_001749639.1">
    <property type="nucleotide sequence ID" value="XM_001749587.1"/>
</dbReference>
<keyword evidence="2" id="KW-0472">Membrane</keyword>
<dbReference type="InterPro" id="IPR001849">
    <property type="entry name" value="PH_domain"/>
</dbReference>
<name>A9VA95_MONBE</name>
<dbReference type="SMART" id="SM00233">
    <property type="entry name" value="PH"/>
    <property type="match status" value="1"/>
</dbReference>
<evidence type="ECO:0000259" key="3">
    <source>
        <dbReference type="PROSITE" id="PS50003"/>
    </source>
</evidence>
<dbReference type="GeneID" id="5894987"/>
<dbReference type="GO" id="GO:0045595">
    <property type="term" value="P:regulation of cell differentiation"/>
    <property type="evidence" value="ECO:0000318"/>
    <property type="project" value="GO_Central"/>
</dbReference>
<dbReference type="AlphaFoldDB" id="A9VA95"/>
<dbReference type="GO" id="GO:0016020">
    <property type="term" value="C:membrane"/>
    <property type="evidence" value="ECO:0000318"/>
    <property type="project" value="GO_Central"/>
</dbReference>
<proteinExistence type="predicted"/>
<dbReference type="PROSITE" id="PS50003">
    <property type="entry name" value="PH_DOMAIN"/>
    <property type="match status" value="1"/>
</dbReference>
<dbReference type="SUPFAM" id="SSF50729">
    <property type="entry name" value="PH domain-like"/>
    <property type="match status" value="1"/>
</dbReference>
<comment type="subcellular location">
    <subcellularLocation>
        <location evidence="1">Membrane</location>
    </subcellularLocation>
</comment>
<dbReference type="PANTHER" id="PTHR14309:SF10">
    <property type="entry name" value="PH DOMAIN-CONTAINING PROTEIN"/>
    <property type="match status" value="1"/>
</dbReference>
<dbReference type="Proteomes" id="UP000001357">
    <property type="component" value="Unassembled WGS sequence"/>
</dbReference>
<dbReference type="PANTHER" id="PTHR14309">
    <property type="entry name" value="EXPRESSED PROTEIN"/>
    <property type="match status" value="1"/>
</dbReference>
<accession>A9VA95</accession>
<gene>
    <name evidence="4" type="ORF">MONBRDRAFT_38808</name>
</gene>
<dbReference type="KEGG" id="mbr:MONBRDRAFT_38808"/>
<keyword evidence="5" id="KW-1185">Reference proteome</keyword>
<dbReference type="Gene3D" id="2.30.29.30">
    <property type="entry name" value="Pleckstrin-homology domain (PH domain)/Phosphotyrosine-binding domain (PTB)"/>
    <property type="match status" value="1"/>
</dbReference>
<organism evidence="4 5">
    <name type="scientific">Monosiga brevicollis</name>
    <name type="common">Choanoflagellate</name>
    <dbReference type="NCBI Taxonomy" id="81824"/>
    <lineage>
        <taxon>Eukaryota</taxon>
        <taxon>Choanoflagellata</taxon>
        <taxon>Craspedida</taxon>
        <taxon>Salpingoecidae</taxon>
        <taxon>Monosiga</taxon>
    </lineage>
</organism>
<dbReference type="EMBL" id="CH991573">
    <property type="protein sequence ID" value="EDQ85448.1"/>
    <property type="molecule type" value="Genomic_DNA"/>
</dbReference>
<dbReference type="InParanoid" id="A9VA95"/>
<dbReference type="FunFam" id="2.30.29.30:FF:000073">
    <property type="entry name" value="Pleckstrin homology domain-containing family B member 2"/>
    <property type="match status" value="1"/>
</dbReference>
<protein>
    <recommendedName>
        <fullName evidence="3">PH domain-containing protein</fullName>
    </recommendedName>
</protein>
<dbReference type="OMA" id="CYVHKVV"/>
<evidence type="ECO:0000256" key="1">
    <source>
        <dbReference type="ARBA" id="ARBA00004370"/>
    </source>
</evidence>
<dbReference type="FunCoup" id="A9VA95">
    <property type="interactions" value="192"/>
</dbReference>